<dbReference type="Gramene" id="KCW45570">
    <property type="protein sequence ID" value="KCW45570"/>
    <property type="gene ID" value="EUGRSUZ_L00699"/>
</dbReference>
<evidence type="ECO:0000313" key="3">
    <source>
        <dbReference type="Proteomes" id="UP000030711"/>
    </source>
</evidence>
<sequence>MSRLVNGLFPTKARPLVTRQMCSTLITLHLQIFEAPNAKIKEPSQVCQGTISNLPYLVSTLLLPSTSSTDYS</sequence>
<keyword evidence="3" id="KW-1185">Reference proteome</keyword>
<accession>A0A058ZX12</accession>
<reference evidence="1" key="2">
    <citation type="journal article" date="2014" name="Nature">
        <title>The genome of Eucalyptus grandis.</title>
        <authorList>
            <person name="Myburg A.A."/>
            <person name="Grattapaglia D."/>
            <person name="Tuskan G.A."/>
            <person name="Hellsten U."/>
            <person name="Hayes R.D."/>
            <person name="Grimwood J."/>
            <person name="Jenkins J."/>
            <person name="Lindquist E."/>
            <person name="Tice H."/>
            <person name="Bauer D."/>
            <person name="Goodstein D.M."/>
            <person name="Dubchak I."/>
            <person name="Poliakov A."/>
            <person name="Mizrachi E."/>
            <person name="Kullan A.R."/>
            <person name="Hussey S.G."/>
            <person name="Pinard D."/>
            <person name="van der Merwe K."/>
            <person name="Singh P."/>
            <person name="van Jaarsveld I."/>
            <person name="Silva-Junior O.B."/>
            <person name="Togawa R.C."/>
            <person name="Pappas M.R."/>
            <person name="Faria D.A."/>
            <person name="Sansaloni C.P."/>
            <person name="Petroli C.D."/>
            <person name="Yang X."/>
            <person name="Ranjan P."/>
            <person name="Tschaplinski T.J."/>
            <person name="Ye C.Y."/>
            <person name="Li T."/>
            <person name="Sterck L."/>
            <person name="Vanneste K."/>
            <person name="Murat F."/>
            <person name="Soler M."/>
            <person name="Clemente H.S."/>
            <person name="Saidi N."/>
            <person name="Cassan-Wang H."/>
            <person name="Dunand C."/>
            <person name="Hefer C.A."/>
            <person name="Bornberg-Bauer E."/>
            <person name="Kersting A.R."/>
            <person name="Vining K."/>
            <person name="Amarasinghe V."/>
            <person name="Ranik M."/>
            <person name="Naithani S."/>
            <person name="Elser J."/>
            <person name="Boyd A.E."/>
            <person name="Liston A."/>
            <person name="Spatafora J.W."/>
            <person name="Dharmwardhana P."/>
            <person name="Raja R."/>
            <person name="Sullivan C."/>
            <person name="Romanel E."/>
            <person name="Alves-Ferreira M."/>
            <person name="Kulheim C."/>
            <person name="Foley W."/>
            <person name="Carocha V."/>
            <person name="Paiva J."/>
            <person name="Kudrna D."/>
            <person name="Brommonschenkel S.H."/>
            <person name="Pasquali G."/>
            <person name="Byrne M."/>
            <person name="Rigault P."/>
            <person name="Tibbits J."/>
            <person name="Spokevicius A."/>
            <person name="Jones R.C."/>
            <person name="Steane D.A."/>
            <person name="Vaillancourt R.E."/>
            <person name="Potts B.M."/>
            <person name="Joubert F."/>
            <person name="Barry K."/>
            <person name="Pappas G.J."/>
            <person name="Strauss S.H."/>
            <person name="Jaiswal P."/>
            <person name="Grima-Pettenati J."/>
            <person name="Salse J."/>
            <person name="Van de Peer Y."/>
            <person name="Rokhsar D.S."/>
            <person name="Schmutz J."/>
        </authorList>
    </citation>
    <scope>NUCLEOTIDE SEQUENCE</scope>
    <source>
        <tissue evidence="1">Leaf extractions</tissue>
    </source>
</reference>
<dbReference type="EMBL" id="KK198799">
    <property type="protein sequence ID" value="KCW45570.1"/>
    <property type="molecule type" value="Genomic_DNA"/>
</dbReference>
<reference evidence="1" key="4">
    <citation type="submission" date="2023-07" db="EMBL/GenBank/DDBJ databases">
        <authorList>
            <person name="Myburg A.A."/>
            <person name="Grattapaglia D."/>
            <person name="Tuskan G.A."/>
            <person name="Hellsten U."/>
            <person name="Hayes R.D."/>
            <person name="Grimwood J."/>
            <person name="Jenkins J."/>
            <person name="Lindquist E."/>
            <person name="Tice H."/>
            <person name="Bauer D."/>
            <person name="Goodstein D.M."/>
            <person name="Dubchak I."/>
            <person name="Poliakov A."/>
            <person name="Mizrachi E."/>
            <person name="Kullan A.R."/>
            <person name="Hussey S.G."/>
            <person name="Pinard D."/>
            <person name="Van D.M."/>
            <person name="Singh P."/>
            <person name="Van J.I."/>
            <person name="Silva-Junior O.B."/>
            <person name="Togawa R.C."/>
            <person name="Pappas M.R."/>
            <person name="Faria D.A."/>
            <person name="Sansaloni C.P."/>
            <person name="Petroli C.D."/>
            <person name="Yang X."/>
            <person name="Ranjan P."/>
            <person name="Tschaplinski T.J."/>
            <person name="Ye C.Y."/>
            <person name="Li T."/>
            <person name="Sterck L."/>
            <person name="Vanneste K."/>
            <person name="Murat F."/>
            <person name="Soler M."/>
            <person name="Clemente H.S."/>
            <person name="Saidi N."/>
            <person name="Cassan-Wang H."/>
            <person name="Dunand C."/>
            <person name="Hefer C.A."/>
            <person name="Bornberg-Bauer E."/>
            <person name="Kersting A.R."/>
            <person name="Vining K."/>
            <person name="Amarasinghe V."/>
            <person name="Ranik M."/>
            <person name="Naithani S."/>
            <person name="Elser J."/>
            <person name="Boyd A.E."/>
            <person name="Liston A."/>
            <person name="Spatafora J.W."/>
            <person name="Dharmwardhana P."/>
            <person name="Raja R."/>
            <person name="Sullivan C."/>
            <person name="Romanel E."/>
            <person name="Alves-Ferreira M."/>
            <person name="Kulheim C."/>
            <person name="Foley W."/>
            <person name="Carocha V."/>
            <person name="Paiva J."/>
            <person name="Kudrna D."/>
            <person name="Brommonschenkel S.H."/>
            <person name="Pasquali G."/>
            <person name="Byrne M."/>
            <person name="Rigault P."/>
            <person name="Tibbits J."/>
            <person name="Spokevicius A."/>
            <person name="Jones R.C."/>
            <person name="Steane D.A."/>
            <person name="Vaillancourt R.E."/>
            <person name="Potts B.M."/>
            <person name="Joubert F."/>
            <person name="Barry K."/>
            <person name="Pappas G.J."/>
            <person name="Strauss S.H."/>
            <person name="Jaiswal P."/>
            <person name="Grima-Pettenati J."/>
            <person name="Salse J."/>
            <person name="Van D.P."/>
            <person name="Rokhsar D.S."/>
            <person name="Schmutz J."/>
        </authorList>
    </citation>
    <scope>NUCLEOTIDE SEQUENCE</scope>
    <source>
        <tissue evidence="1">Leaf extractions</tissue>
    </source>
</reference>
<protein>
    <submittedName>
        <fullName evidence="2">Uncharacterized protein</fullName>
    </submittedName>
</protein>
<dbReference type="EMBL" id="MU848287">
    <property type="protein sequence ID" value="KAK2633037.1"/>
    <property type="molecule type" value="Genomic_DNA"/>
</dbReference>
<dbReference type="InParanoid" id="A0A058ZX12"/>
<reference evidence="1" key="3">
    <citation type="submission" date="2023-04" db="EMBL/GenBank/DDBJ databases">
        <title>WGS assembly of Eucalyptus grandis.</title>
        <authorList>
            <person name="Myburg A."/>
            <person name="Grattapaglia D."/>
            <person name="Tuskan G."/>
            <person name="Hellsten U."/>
            <person name="Hayes R."/>
            <person name="Grimwood J."/>
            <person name="Jenkins J."/>
            <person name="Lindquist E."/>
            <person name="Tice H."/>
            <person name="Bauer D."/>
            <person name="Goodstein D."/>
            <person name="Dubchak I."/>
            <person name="Poliakov A."/>
            <person name="Mizrachi E."/>
            <person name="Kullan A."/>
            <person name="Hussey S."/>
            <person name="Pinard D."/>
            <person name="Van D."/>
            <person name="Singh P."/>
            <person name="Van J."/>
            <person name="Silva-Junior O."/>
            <person name="Togawa R."/>
            <person name="Pappas M."/>
            <person name="Faria D."/>
            <person name="Sansaloni C."/>
            <person name="Petroli C."/>
            <person name="Yang X."/>
            <person name="Ranjan P."/>
            <person name="Tschaplinski T."/>
            <person name="Ye C."/>
            <person name="Li T."/>
            <person name="Sterck L."/>
            <person name="Vanneste K."/>
            <person name="Murat F."/>
            <person name="Soler M."/>
            <person name="Clemente H."/>
            <person name="Saidi N."/>
            <person name="Cassan-Wang H."/>
            <person name="Dunand C."/>
            <person name="Hefer C."/>
            <person name="Bornberg-Bauer E."/>
            <person name="Kersting A."/>
            <person name="Vining K."/>
            <person name="Amarasinghe V."/>
            <person name="Ranik M."/>
            <person name="Naithani S."/>
            <person name="Elser J."/>
            <person name="Boyd A."/>
            <person name="Liston A."/>
            <person name="Spatafora J."/>
            <person name="Dharmwardhana P."/>
            <person name="Raja R."/>
            <person name="Sullivan C."/>
            <person name="Romanel E."/>
            <person name="Alves-Ferreira M."/>
            <person name="Kulheim C."/>
            <person name="Foley W."/>
            <person name="Carocha V."/>
            <person name="Paiva J."/>
            <person name="Kudrna D."/>
            <person name="Brommonschenkel S."/>
            <person name="Pasquali G."/>
            <person name="Byrne M."/>
            <person name="Rigault P."/>
            <person name="Tibbits J."/>
            <person name="Spokevicius A."/>
            <person name="Jones R."/>
            <person name="Steane D."/>
            <person name="Vaillancourt R."/>
            <person name="Potts B."/>
            <person name="Joubert F."/>
            <person name="Barry K."/>
            <person name="Pappas G."/>
            <person name="Strauss S."/>
            <person name="Jaiswal P."/>
            <person name="Grima-Pettenati J."/>
            <person name="Salse J."/>
            <person name="Van D."/>
            <person name="Rokhsar D."/>
            <person name="Schmutz J."/>
        </authorList>
    </citation>
    <scope>NUCLEOTIDE SEQUENCE</scope>
    <source>
        <tissue evidence="1">Leaf extractions</tissue>
    </source>
</reference>
<organism evidence="2">
    <name type="scientific">Eucalyptus grandis</name>
    <name type="common">Flooded gum</name>
    <dbReference type="NCBI Taxonomy" id="71139"/>
    <lineage>
        <taxon>Eukaryota</taxon>
        <taxon>Viridiplantae</taxon>
        <taxon>Streptophyta</taxon>
        <taxon>Embryophyta</taxon>
        <taxon>Tracheophyta</taxon>
        <taxon>Spermatophyta</taxon>
        <taxon>Magnoliopsida</taxon>
        <taxon>eudicotyledons</taxon>
        <taxon>Gunneridae</taxon>
        <taxon>Pentapetalae</taxon>
        <taxon>rosids</taxon>
        <taxon>malvids</taxon>
        <taxon>Myrtales</taxon>
        <taxon>Myrtaceae</taxon>
        <taxon>Myrtoideae</taxon>
        <taxon>Eucalypteae</taxon>
        <taxon>Eucalyptus</taxon>
    </lineage>
</organism>
<evidence type="ECO:0000313" key="2">
    <source>
        <dbReference type="EMBL" id="KCW45570.1"/>
    </source>
</evidence>
<gene>
    <name evidence="2" type="ORF">EUGRSUZ_L00699</name>
</gene>
<proteinExistence type="predicted"/>
<name>A0A058ZX12_EUCGR</name>
<dbReference type="AlphaFoldDB" id="A0A058ZX12"/>
<evidence type="ECO:0000313" key="1">
    <source>
        <dbReference type="EMBL" id="KAK2633037.1"/>
    </source>
</evidence>
<reference evidence="2" key="1">
    <citation type="submission" date="2013-07" db="EMBL/GenBank/DDBJ databases">
        <title>The genome of Eucalyptus grandis.</title>
        <authorList>
            <person name="Schmutz J."/>
            <person name="Hayes R."/>
            <person name="Myburg A."/>
            <person name="Tuskan G."/>
            <person name="Grattapaglia D."/>
            <person name="Rokhsar D.S."/>
        </authorList>
    </citation>
    <scope>NUCLEOTIDE SEQUENCE</scope>
    <source>
        <tissue evidence="2">Leaf extractions</tissue>
    </source>
</reference>
<dbReference type="Proteomes" id="UP000030711">
    <property type="component" value="Unassembled WGS sequence"/>
</dbReference>